<reference evidence="1 2" key="1">
    <citation type="submission" date="2019-03" db="EMBL/GenBank/DDBJ databases">
        <title>Genomic Encyclopedia of Type Strains, Phase IV (KMG-IV): sequencing the most valuable type-strain genomes for metagenomic binning, comparative biology and taxonomic classification.</title>
        <authorList>
            <person name="Goeker M."/>
        </authorList>
    </citation>
    <scope>NUCLEOTIDE SEQUENCE [LARGE SCALE GENOMIC DNA]</scope>
    <source>
        <strain evidence="1 2">DSM 22362</strain>
    </source>
</reference>
<accession>A0A4R3VXS1</accession>
<protein>
    <submittedName>
        <fullName evidence="1">Uncharacterized protein</fullName>
    </submittedName>
</protein>
<name>A0A4R3VXS1_9SPHI</name>
<dbReference type="AlphaFoldDB" id="A0A4R3VXS1"/>
<comment type="caution">
    <text evidence="1">The sequence shown here is derived from an EMBL/GenBank/DDBJ whole genome shotgun (WGS) entry which is preliminary data.</text>
</comment>
<evidence type="ECO:0000313" key="1">
    <source>
        <dbReference type="EMBL" id="TCV18709.1"/>
    </source>
</evidence>
<dbReference type="EMBL" id="SMBZ01000009">
    <property type="protein sequence ID" value="TCV18709.1"/>
    <property type="molecule type" value="Genomic_DNA"/>
</dbReference>
<dbReference type="Gene3D" id="2.60.40.1600">
    <property type="entry name" value="Smr-associated-like"/>
    <property type="match status" value="1"/>
</dbReference>
<dbReference type="RefSeq" id="WP_132777060.1">
    <property type="nucleotide sequence ID" value="NZ_SMBZ01000009.1"/>
</dbReference>
<organism evidence="1 2">
    <name type="scientific">Sphingobacterium alimentarium</name>
    <dbReference type="NCBI Taxonomy" id="797292"/>
    <lineage>
        <taxon>Bacteria</taxon>
        <taxon>Pseudomonadati</taxon>
        <taxon>Bacteroidota</taxon>
        <taxon>Sphingobacteriia</taxon>
        <taxon>Sphingobacteriales</taxon>
        <taxon>Sphingobacteriaceae</taxon>
        <taxon>Sphingobacterium</taxon>
    </lineage>
</organism>
<gene>
    <name evidence="1" type="ORF">EDC17_100934</name>
</gene>
<dbReference type="Proteomes" id="UP000295197">
    <property type="component" value="Unassembled WGS sequence"/>
</dbReference>
<dbReference type="InterPro" id="IPR036781">
    <property type="entry name" value="Smr_assoc-like_sf"/>
</dbReference>
<evidence type="ECO:0000313" key="2">
    <source>
        <dbReference type="Proteomes" id="UP000295197"/>
    </source>
</evidence>
<proteinExistence type="predicted"/>
<sequence>MKIGDLVRFVDEPIEGHITSIQANDIIGVTDDTGFEIPVLRSKVTLVHGNMRTVEDDMDDVVAPSNLPFVSKGIFLGVAGEQKEGLAKFFIINETSYELLVSVSEVSGTKTTGVFANAVPKHDFAQFYTANFSAVGKWPTFQLQIIRHTRLAQIQTQPISKEFRVKPLDLINSKERVEMLNDKVWLYEIDKIEEDIGLDKLKSHFISHRPKGR</sequence>
<dbReference type="OrthoDB" id="1524810at2"/>
<keyword evidence="2" id="KW-1185">Reference proteome</keyword>
<dbReference type="SUPFAM" id="SSF158949">
    <property type="entry name" value="Smr-associated domain-like"/>
    <property type="match status" value="1"/>
</dbReference>